<dbReference type="Proteomes" id="UP000799421">
    <property type="component" value="Unassembled WGS sequence"/>
</dbReference>
<accession>A0A6A7C2L8</accession>
<name>A0A6A7C2L8_9PEZI</name>
<dbReference type="EMBL" id="MU005970">
    <property type="protein sequence ID" value="KAF2861750.1"/>
    <property type="molecule type" value="Genomic_DNA"/>
</dbReference>
<feature type="compositionally biased region" description="Basic and acidic residues" evidence="1">
    <location>
        <begin position="1"/>
        <end position="19"/>
    </location>
</feature>
<evidence type="ECO:0000313" key="2">
    <source>
        <dbReference type="EMBL" id="KAF2861750.1"/>
    </source>
</evidence>
<protein>
    <submittedName>
        <fullName evidence="2">Uncharacterized protein</fullName>
    </submittedName>
</protein>
<dbReference type="AlphaFoldDB" id="A0A6A7C2L8"/>
<keyword evidence="3" id="KW-1185">Reference proteome</keyword>
<organism evidence="2 3">
    <name type="scientific">Piedraia hortae CBS 480.64</name>
    <dbReference type="NCBI Taxonomy" id="1314780"/>
    <lineage>
        <taxon>Eukaryota</taxon>
        <taxon>Fungi</taxon>
        <taxon>Dikarya</taxon>
        <taxon>Ascomycota</taxon>
        <taxon>Pezizomycotina</taxon>
        <taxon>Dothideomycetes</taxon>
        <taxon>Dothideomycetidae</taxon>
        <taxon>Capnodiales</taxon>
        <taxon>Piedraiaceae</taxon>
        <taxon>Piedraia</taxon>
    </lineage>
</organism>
<feature type="compositionally biased region" description="Acidic residues" evidence="1">
    <location>
        <begin position="23"/>
        <end position="33"/>
    </location>
</feature>
<dbReference type="OrthoDB" id="5313204at2759"/>
<evidence type="ECO:0000313" key="3">
    <source>
        <dbReference type="Proteomes" id="UP000799421"/>
    </source>
</evidence>
<proteinExistence type="predicted"/>
<sequence>MPSFQDIKRKFSLRDKEQPDLDQLNDADDFDDETAGRLGREFDKAQENNEQPYGKPGSFLYRLIMHGNKKTEEQAHGHGAF</sequence>
<feature type="region of interest" description="Disordered" evidence="1">
    <location>
        <begin position="1"/>
        <end position="56"/>
    </location>
</feature>
<evidence type="ECO:0000256" key="1">
    <source>
        <dbReference type="SAM" id="MobiDB-lite"/>
    </source>
</evidence>
<feature type="compositionally biased region" description="Basic and acidic residues" evidence="1">
    <location>
        <begin position="34"/>
        <end position="47"/>
    </location>
</feature>
<gene>
    <name evidence="2" type="ORF">K470DRAFT_29653</name>
</gene>
<reference evidence="2" key="1">
    <citation type="journal article" date="2020" name="Stud. Mycol.">
        <title>101 Dothideomycetes genomes: a test case for predicting lifestyles and emergence of pathogens.</title>
        <authorList>
            <person name="Haridas S."/>
            <person name="Albert R."/>
            <person name="Binder M."/>
            <person name="Bloem J."/>
            <person name="Labutti K."/>
            <person name="Salamov A."/>
            <person name="Andreopoulos B."/>
            <person name="Baker S."/>
            <person name="Barry K."/>
            <person name="Bills G."/>
            <person name="Bluhm B."/>
            <person name="Cannon C."/>
            <person name="Castanera R."/>
            <person name="Culley D."/>
            <person name="Daum C."/>
            <person name="Ezra D."/>
            <person name="Gonzalez J."/>
            <person name="Henrissat B."/>
            <person name="Kuo A."/>
            <person name="Liang C."/>
            <person name="Lipzen A."/>
            <person name="Lutzoni F."/>
            <person name="Magnuson J."/>
            <person name="Mondo S."/>
            <person name="Nolan M."/>
            <person name="Ohm R."/>
            <person name="Pangilinan J."/>
            <person name="Park H.-J."/>
            <person name="Ramirez L."/>
            <person name="Alfaro M."/>
            <person name="Sun H."/>
            <person name="Tritt A."/>
            <person name="Yoshinaga Y."/>
            <person name="Zwiers L.-H."/>
            <person name="Turgeon B."/>
            <person name="Goodwin S."/>
            <person name="Spatafora J."/>
            <person name="Crous P."/>
            <person name="Grigoriev I."/>
        </authorList>
    </citation>
    <scope>NUCLEOTIDE SEQUENCE</scope>
    <source>
        <strain evidence="2">CBS 480.64</strain>
    </source>
</reference>